<proteinExistence type="predicted"/>
<dbReference type="SMART" id="SM00471">
    <property type="entry name" value="HDc"/>
    <property type="match status" value="1"/>
</dbReference>
<name>A0ABT8DUP8_9BURK</name>
<dbReference type="InterPro" id="IPR011006">
    <property type="entry name" value="CheY-like_superfamily"/>
</dbReference>
<dbReference type="SUPFAM" id="SSF52172">
    <property type="entry name" value="CheY-like"/>
    <property type="match status" value="1"/>
</dbReference>
<feature type="domain" description="HD-GYP" evidence="3">
    <location>
        <begin position="160"/>
        <end position="383"/>
    </location>
</feature>
<keyword evidence="1" id="KW-0597">Phosphoprotein</keyword>
<gene>
    <name evidence="4" type="ORF">QWJ38_10765</name>
</gene>
<comment type="caution">
    <text evidence="4">The sequence shown here is derived from an EMBL/GenBank/DDBJ whole genome shotgun (WGS) entry which is preliminary data.</text>
</comment>
<dbReference type="InterPro" id="IPR037522">
    <property type="entry name" value="HD_GYP_dom"/>
</dbReference>
<sequence>MSKTSPQSAFDTAAKPTVLVVDDVAENLLVLGEALHTEYEVRVANCGEQGLAAASMTPPPALILLDIMMPDLDGFEVLKRLRADERTQGIPVIFITAMNSVMDEQQGLSLGAVDYVSKPFNAAVVLARVRTHIELKIARDRLADNNRWLEQEVQRRLHQSLLVQDLSLRALACLAEARDNETGHHILRTQRYVEILATGLREHPRYAAALAGPRLAMIVKASPLHDLGKVGIADAILLKPGRLSAEEFEQMKGHTRIGAEAIDRAIAQASAAFDADDETLADDAFEFLLVGREIALGHHEKWDGSGYPTGLAGDAIPASARLMALADVFDALMSKRVYKPAFPLHETRALIEAGRGQHFDPAVVDVFIERIDEFAQIAQRFADPD</sequence>
<feature type="domain" description="Response regulatory" evidence="2">
    <location>
        <begin position="17"/>
        <end position="133"/>
    </location>
</feature>
<dbReference type="SMART" id="SM00448">
    <property type="entry name" value="REC"/>
    <property type="match status" value="1"/>
</dbReference>
<dbReference type="InterPro" id="IPR001789">
    <property type="entry name" value="Sig_transdc_resp-reg_receiver"/>
</dbReference>
<feature type="modified residue" description="4-aspartylphosphate" evidence="1">
    <location>
        <position position="66"/>
    </location>
</feature>
<reference evidence="4 5" key="1">
    <citation type="submission" date="2023-06" db="EMBL/GenBank/DDBJ databases">
        <title>Pelomonas sp. PFR6 16S ribosomal RNA gene Genome sequencing and assembly.</title>
        <authorList>
            <person name="Woo H."/>
        </authorList>
    </citation>
    <scope>NUCLEOTIDE SEQUENCE [LARGE SCALE GENOMIC DNA]</scope>
    <source>
        <strain evidence="4 5">PFR6</strain>
    </source>
</reference>
<dbReference type="PROSITE" id="PS51832">
    <property type="entry name" value="HD_GYP"/>
    <property type="match status" value="1"/>
</dbReference>
<evidence type="ECO:0000259" key="3">
    <source>
        <dbReference type="PROSITE" id="PS51832"/>
    </source>
</evidence>
<dbReference type="InterPro" id="IPR052020">
    <property type="entry name" value="Cyclic_di-GMP/3'3'-cGAMP_PDE"/>
</dbReference>
<dbReference type="InterPro" id="IPR003607">
    <property type="entry name" value="HD/PDEase_dom"/>
</dbReference>
<organism evidence="4 5">
    <name type="scientific">Roseateles violae</name>
    <dbReference type="NCBI Taxonomy" id="3058042"/>
    <lineage>
        <taxon>Bacteria</taxon>
        <taxon>Pseudomonadati</taxon>
        <taxon>Pseudomonadota</taxon>
        <taxon>Betaproteobacteria</taxon>
        <taxon>Burkholderiales</taxon>
        <taxon>Sphaerotilaceae</taxon>
        <taxon>Roseateles</taxon>
    </lineage>
</organism>
<evidence type="ECO:0000259" key="2">
    <source>
        <dbReference type="PROSITE" id="PS50110"/>
    </source>
</evidence>
<dbReference type="PROSITE" id="PS50110">
    <property type="entry name" value="RESPONSE_REGULATORY"/>
    <property type="match status" value="1"/>
</dbReference>
<dbReference type="SUPFAM" id="SSF109604">
    <property type="entry name" value="HD-domain/PDEase-like"/>
    <property type="match status" value="1"/>
</dbReference>
<dbReference type="EMBL" id="JAUHHC010000003">
    <property type="protein sequence ID" value="MDN3920760.1"/>
    <property type="molecule type" value="Genomic_DNA"/>
</dbReference>
<dbReference type="RefSeq" id="WP_290359084.1">
    <property type="nucleotide sequence ID" value="NZ_JAUHHC010000003.1"/>
</dbReference>
<evidence type="ECO:0000313" key="5">
    <source>
        <dbReference type="Proteomes" id="UP001228044"/>
    </source>
</evidence>
<protein>
    <submittedName>
        <fullName evidence="4">Response regulator</fullName>
    </submittedName>
</protein>
<dbReference type="Proteomes" id="UP001228044">
    <property type="component" value="Unassembled WGS sequence"/>
</dbReference>
<dbReference type="Gene3D" id="3.40.50.2300">
    <property type="match status" value="1"/>
</dbReference>
<accession>A0ABT8DUP8</accession>
<dbReference type="CDD" id="cd00077">
    <property type="entry name" value="HDc"/>
    <property type="match status" value="1"/>
</dbReference>
<evidence type="ECO:0000256" key="1">
    <source>
        <dbReference type="PROSITE-ProRule" id="PRU00169"/>
    </source>
</evidence>
<keyword evidence="5" id="KW-1185">Reference proteome</keyword>
<dbReference type="PANTHER" id="PTHR45228">
    <property type="entry name" value="CYCLIC DI-GMP PHOSPHODIESTERASE TM_0186-RELATED"/>
    <property type="match status" value="1"/>
</dbReference>
<dbReference type="PANTHER" id="PTHR45228:SF5">
    <property type="entry name" value="CYCLIC DI-GMP PHOSPHODIESTERASE VC_1348-RELATED"/>
    <property type="match status" value="1"/>
</dbReference>
<dbReference type="Pfam" id="PF13487">
    <property type="entry name" value="HD_5"/>
    <property type="match status" value="1"/>
</dbReference>
<dbReference type="Pfam" id="PF00072">
    <property type="entry name" value="Response_reg"/>
    <property type="match status" value="1"/>
</dbReference>
<dbReference type="Gene3D" id="1.10.3210.10">
    <property type="entry name" value="Hypothetical protein af1432"/>
    <property type="match status" value="1"/>
</dbReference>
<evidence type="ECO:0000313" key="4">
    <source>
        <dbReference type="EMBL" id="MDN3920760.1"/>
    </source>
</evidence>